<dbReference type="PANTHER" id="PTHR48078">
    <property type="entry name" value="THREONINE DEHYDRATASE, MITOCHONDRIAL-RELATED"/>
    <property type="match status" value="1"/>
</dbReference>
<accession>A0ABQ4CYT9</accession>
<reference evidence="5 6" key="1">
    <citation type="submission" date="2021-01" db="EMBL/GenBank/DDBJ databases">
        <title>Whole genome shotgun sequence of Asanoa siamensis NBRC 107932.</title>
        <authorList>
            <person name="Komaki H."/>
            <person name="Tamura T."/>
        </authorList>
    </citation>
    <scope>NUCLEOTIDE SEQUENCE [LARGE SCALE GENOMIC DNA]</scope>
    <source>
        <strain evidence="5 6">NBRC 107932</strain>
    </source>
</reference>
<dbReference type="InterPro" id="IPR036052">
    <property type="entry name" value="TrpB-like_PALP_sf"/>
</dbReference>
<dbReference type="Pfam" id="PF00291">
    <property type="entry name" value="PALP"/>
    <property type="match status" value="1"/>
</dbReference>
<keyword evidence="2" id="KW-0663">Pyridoxal phosphate</keyword>
<proteinExistence type="predicted"/>
<comment type="caution">
    <text evidence="5">The sequence shown here is derived from an EMBL/GenBank/DDBJ whole genome shotgun (WGS) entry which is preliminary data.</text>
</comment>
<protein>
    <submittedName>
        <fullName evidence="5">Serine/threonine dehydratase</fullName>
    </submittedName>
</protein>
<dbReference type="Proteomes" id="UP000604117">
    <property type="component" value="Unassembled WGS sequence"/>
</dbReference>
<evidence type="ECO:0000256" key="1">
    <source>
        <dbReference type="ARBA" id="ARBA00001933"/>
    </source>
</evidence>
<feature type="domain" description="Tryptophan synthase beta chain-like PALP" evidence="4">
    <location>
        <begin position="25"/>
        <end position="299"/>
    </location>
</feature>
<evidence type="ECO:0000256" key="3">
    <source>
        <dbReference type="ARBA" id="ARBA00023239"/>
    </source>
</evidence>
<dbReference type="PANTHER" id="PTHR48078:SF6">
    <property type="entry name" value="L-THREONINE DEHYDRATASE CATABOLIC TDCB"/>
    <property type="match status" value="1"/>
</dbReference>
<dbReference type="InterPro" id="IPR050147">
    <property type="entry name" value="Ser/Thr_Dehydratase"/>
</dbReference>
<dbReference type="InterPro" id="IPR001926">
    <property type="entry name" value="TrpB-like_PALP"/>
</dbReference>
<keyword evidence="6" id="KW-1185">Reference proteome</keyword>
<evidence type="ECO:0000256" key="2">
    <source>
        <dbReference type="ARBA" id="ARBA00022898"/>
    </source>
</evidence>
<comment type="cofactor">
    <cofactor evidence="1">
        <name>pyridoxal 5'-phosphate</name>
        <dbReference type="ChEBI" id="CHEBI:597326"/>
    </cofactor>
</comment>
<name>A0ABQ4CYT9_9ACTN</name>
<dbReference type="EMBL" id="BONE01000061">
    <property type="protein sequence ID" value="GIF76445.1"/>
    <property type="molecule type" value="Genomic_DNA"/>
</dbReference>
<evidence type="ECO:0000259" key="4">
    <source>
        <dbReference type="Pfam" id="PF00291"/>
    </source>
</evidence>
<evidence type="ECO:0000313" key="5">
    <source>
        <dbReference type="EMBL" id="GIF76445.1"/>
    </source>
</evidence>
<gene>
    <name evidence="5" type="ORF">Asi02nite_59630</name>
</gene>
<dbReference type="RefSeq" id="WP_203717318.1">
    <property type="nucleotide sequence ID" value="NZ_BONE01000061.1"/>
</dbReference>
<dbReference type="Gene3D" id="3.40.50.1100">
    <property type="match status" value="2"/>
</dbReference>
<dbReference type="SUPFAM" id="SSF53686">
    <property type="entry name" value="Tryptophan synthase beta subunit-like PLP-dependent enzymes"/>
    <property type="match status" value="1"/>
</dbReference>
<evidence type="ECO:0000313" key="6">
    <source>
        <dbReference type="Proteomes" id="UP000604117"/>
    </source>
</evidence>
<sequence length="316" mass="31617">MTSRAVTEPTLDDLERAWAVVSGTLPPTPLLDAGGAGPRLKVESFQPTGSFKVRGALVALSWLAPDVAVVTASAGNHGLGVAWAARRLGRTATIVTATTASAAKVDALRALGAELVQVGGSYDEAEAHALHLASRGAHYVSAYNDGAVIAGQASIGFELATQAPGPMTVVCGVGGGGLASGLGLWASRQPGVRVVGVEAAASRAVSTAVRTGQHVTVQVGPTLADGMAGNIEPGSVTVGLVAHHVDELVAVTEDQIRDALRHLAFDRGIVAEGSGAAAVAAVLAGLVPSNDPVVAVVSGRNITPRALTDALSPARP</sequence>
<organism evidence="5 6">
    <name type="scientific">Asanoa siamensis</name>
    <dbReference type="NCBI Taxonomy" id="926357"/>
    <lineage>
        <taxon>Bacteria</taxon>
        <taxon>Bacillati</taxon>
        <taxon>Actinomycetota</taxon>
        <taxon>Actinomycetes</taxon>
        <taxon>Micromonosporales</taxon>
        <taxon>Micromonosporaceae</taxon>
        <taxon>Asanoa</taxon>
    </lineage>
</organism>
<keyword evidence="3" id="KW-0456">Lyase</keyword>